<reference evidence="5 6" key="1">
    <citation type="submission" date="2021-10" db="EMBL/GenBank/DDBJ databases">
        <title>Streptomyces gossypii sp. nov., isolated from soil collected from cotton field.</title>
        <authorList>
            <person name="Ge X."/>
            <person name="Chen X."/>
            <person name="Liu W."/>
        </authorList>
    </citation>
    <scope>NUCLEOTIDE SEQUENCE [LARGE SCALE GENOMIC DNA]</scope>
    <source>
        <strain evidence="5 6">N2-109</strain>
    </source>
</reference>
<dbReference type="Gene3D" id="3.90.1150.10">
    <property type="entry name" value="Aspartate Aminotransferase, domain 1"/>
    <property type="match status" value="1"/>
</dbReference>
<evidence type="ECO:0000313" key="6">
    <source>
        <dbReference type="Proteomes" id="UP001156389"/>
    </source>
</evidence>
<dbReference type="PANTHER" id="PTHR43586:SF8">
    <property type="entry name" value="CYSTEINE DESULFURASE 1, CHLOROPLASTIC"/>
    <property type="match status" value="1"/>
</dbReference>
<dbReference type="SUPFAM" id="SSF53383">
    <property type="entry name" value="PLP-dependent transferases"/>
    <property type="match status" value="1"/>
</dbReference>
<dbReference type="InterPro" id="IPR015424">
    <property type="entry name" value="PyrdxlP-dep_Trfase"/>
</dbReference>
<dbReference type="Pfam" id="PF00266">
    <property type="entry name" value="Aminotran_5"/>
    <property type="match status" value="1"/>
</dbReference>
<dbReference type="Proteomes" id="UP001156389">
    <property type="component" value="Unassembled WGS sequence"/>
</dbReference>
<dbReference type="Gene3D" id="3.40.640.10">
    <property type="entry name" value="Type I PLP-dependent aspartate aminotransferase-like (Major domain)"/>
    <property type="match status" value="1"/>
</dbReference>
<evidence type="ECO:0000256" key="2">
    <source>
        <dbReference type="ARBA" id="ARBA00022898"/>
    </source>
</evidence>
<gene>
    <name evidence="5" type="ORF">LHJ74_25955</name>
</gene>
<feature type="compositionally biased region" description="Low complexity" evidence="3">
    <location>
        <begin position="479"/>
        <end position="497"/>
    </location>
</feature>
<protein>
    <submittedName>
        <fullName evidence="5">Aminotransferase class V-fold PLP-dependent enzyme</fullName>
    </submittedName>
</protein>
<keyword evidence="2" id="KW-0663">Pyridoxal phosphate</keyword>
<feature type="domain" description="Aminotransferase class V" evidence="4">
    <location>
        <begin position="60"/>
        <end position="449"/>
    </location>
</feature>
<sequence>MSVDTSAFDLPASAAGPAAGPTPAPVLRSVPDVAGPLLPVLGNDVLVPLVTGGEVPYAALDHAASAPVLRKVWDDLAAYAPHYGSVHRGAGHLSQISTDLYERSRATVARFLGCRADDEVVFTRATTDSLNLLARALPDGTRVFVFETEHHASLLPWRGRATTCLSAPRSPEQAVEALDTALRTAPAGPKLVCVTGASNVTGEVWPVRELAAVAHRHGARIVLDAAQLAPHHPVDLAALDADWVAFSGHKLYAPFGAGVLAGRADWLRDAEPYLAGGGASRTVARGADGRLEVEWHTGSARHEAGSPNVIGAYAVASACRALEEAGFERLVRRERELLAHLLAGLAAVPGVRVLSLFGEEAERVGVVSFVVEGWHSSHLAAALSAEYGIGVRDGLFCAHPLLRALLGREPDEPGECGAGESSSGAGQRPLNAVRVSFGVGTPDEHIERFLGAVRELVACGSRWNYRTEAGRCLPDHDAGAAGTAGREGRAGTATPAR</sequence>
<keyword evidence="5" id="KW-0808">Transferase</keyword>
<dbReference type="GO" id="GO:0008483">
    <property type="term" value="F:transaminase activity"/>
    <property type="evidence" value="ECO:0007669"/>
    <property type="project" value="UniProtKB-KW"/>
</dbReference>
<accession>A0ABT2JZG4</accession>
<feature type="region of interest" description="Disordered" evidence="3">
    <location>
        <begin position="474"/>
        <end position="497"/>
    </location>
</feature>
<evidence type="ECO:0000256" key="3">
    <source>
        <dbReference type="SAM" id="MobiDB-lite"/>
    </source>
</evidence>
<dbReference type="InterPro" id="IPR015421">
    <property type="entry name" value="PyrdxlP-dep_Trfase_major"/>
</dbReference>
<evidence type="ECO:0000313" key="5">
    <source>
        <dbReference type="EMBL" id="MCT2593308.1"/>
    </source>
</evidence>
<dbReference type="EMBL" id="JAJAGO010000013">
    <property type="protein sequence ID" value="MCT2593308.1"/>
    <property type="molecule type" value="Genomic_DNA"/>
</dbReference>
<comment type="cofactor">
    <cofactor evidence="1">
        <name>pyridoxal 5'-phosphate</name>
        <dbReference type="ChEBI" id="CHEBI:597326"/>
    </cofactor>
</comment>
<dbReference type="RefSeq" id="WP_260220668.1">
    <property type="nucleotide sequence ID" value="NZ_JAJAGO010000013.1"/>
</dbReference>
<dbReference type="InterPro" id="IPR000192">
    <property type="entry name" value="Aminotrans_V_dom"/>
</dbReference>
<evidence type="ECO:0000259" key="4">
    <source>
        <dbReference type="Pfam" id="PF00266"/>
    </source>
</evidence>
<dbReference type="InterPro" id="IPR015422">
    <property type="entry name" value="PyrdxlP-dep_Trfase_small"/>
</dbReference>
<organism evidence="5 6">
    <name type="scientific">Streptomyces gossypii</name>
    <dbReference type="NCBI Taxonomy" id="2883101"/>
    <lineage>
        <taxon>Bacteria</taxon>
        <taxon>Bacillati</taxon>
        <taxon>Actinomycetota</taxon>
        <taxon>Actinomycetes</taxon>
        <taxon>Kitasatosporales</taxon>
        <taxon>Streptomycetaceae</taxon>
        <taxon>Streptomyces</taxon>
    </lineage>
</organism>
<evidence type="ECO:0000256" key="1">
    <source>
        <dbReference type="ARBA" id="ARBA00001933"/>
    </source>
</evidence>
<name>A0ABT2JZG4_9ACTN</name>
<keyword evidence="5" id="KW-0032">Aminotransferase</keyword>
<keyword evidence="6" id="KW-1185">Reference proteome</keyword>
<feature type="region of interest" description="Disordered" evidence="3">
    <location>
        <begin position="1"/>
        <end position="24"/>
    </location>
</feature>
<comment type="caution">
    <text evidence="5">The sequence shown here is derived from an EMBL/GenBank/DDBJ whole genome shotgun (WGS) entry which is preliminary data.</text>
</comment>
<feature type="compositionally biased region" description="Low complexity" evidence="3">
    <location>
        <begin position="11"/>
        <end position="21"/>
    </location>
</feature>
<dbReference type="PANTHER" id="PTHR43586">
    <property type="entry name" value="CYSTEINE DESULFURASE"/>
    <property type="match status" value="1"/>
</dbReference>
<proteinExistence type="predicted"/>